<protein>
    <submittedName>
        <fullName evidence="1">Uncharacterized protein</fullName>
    </submittedName>
</protein>
<reference evidence="2" key="1">
    <citation type="journal article" date="2023" name="Front. Plant Sci.">
        <title>Chromosomal-level genome assembly of Melastoma candidum provides insights into trichome evolution.</title>
        <authorList>
            <person name="Zhong Y."/>
            <person name="Wu W."/>
            <person name="Sun C."/>
            <person name="Zou P."/>
            <person name="Liu Y."/>
            <person name="Dai S."/>
            <person name="Zhou R."/>
        </authorList>
    </citation>
    <scope>NUCLEOTIDE SEQUENCE [LARGE SCALE GENOMIC DNA]</scope>
</reference>
<gene>
    <name evidence="1" type="ORF">MLD38_016953</name>
</gene>
<name>A0ACB9QXB6_9MYRT</name>
<organism evidence="1 2">
    <name type="scientific">Melastoma candidum</name>
    <dbReference type="NCBI Taxonomy" id="119954"/>
    <lineage>
        <taxon>Eukaryota</taxon>
        <taxon>Viridiplantae</taxon>
        <taxon>Streptophyta</taxon>
        <taxon>Embryophyta</taxon>
        <taxon>Tracheophyta</taxon>
        <taxon>Spermatophyta</taxon>
        <taxon>Magnoliopsida</taxon>
        <taxon>eudicotyledons</taxon>
        <taxon>Gunneridae</taxon>
        <taxon>Pentapetalae</taxon>
        <taxon>rosids</taxon>
        <taxon>malvids</taxon>
        <taxon>Myrtales</taxon>
        <taxon>Melastomataceae</taxon>
        <taxon>Melastomatoideae</taxon>
        <taxon>Melastomateae</taxon>
        <taxon>Melastoma</taxon>
    </lineage>
</organism>
<evidence type="ECO:0000313" key="2">
    <source>
        <dbReference type="Proteomes" id="UP001057402"/>
    </source>
</evidence>
<dbReference type="Proteomes" id="UP001057402">
    <property type="component" value="Chromosome 5"/>
</dbReference>
<proteinExistence type="predicted"/>
<keyword evidence="2" id="KW-1185">Reference proteome</keyword>
<comment type="caution">
    <text evidence="1">The sequence shown here is derived from an EMBL/GenBank/DDBJ whole genome shotgun (WGS) entry which is preliminary data.</text>
</comment>
<evidence type="ECO:0000313" key="1">
    <source>
        <dbReference type="EMBL" id="KAI4368392.1"/>
    </source>
</evidence>
<sequence length="338" mass="36387">MGKMMAEDARDVCTDKELDGPLPEGDHVSVVELCEGEMIGHLESESSEEGSDGKVYVVKECTDDNPGVKSEVEFVGICEAGETKHEAGSPAAKGKSKPSVKDVAVKVRAKCTVPQPFSLATEKRASNGGAHTSGGGEAGSDLSKGKARPGRNPDAAKSKQNKNHAGEEDAIAISPGQKACEREAKFKLTVPASPVFRSTERAERRKEFYLKLIEKHRAMEEEKIQADARDKEETEATIKQLRKNLTFKANPMPSFYNDGPPPKVPLKKLPTTRPRSPKLGRNKSSADRATVGQSGGGEGTYSLRISGTNATITGTIKHSSIITYEFSHDIPALLNLDE</sequence>
<accession>A0ACB9QXB6</accession>
<dbReference type="EMBL" id="CM042884">
    <property type="protein sequence ID" value="KAI4368392.1"/>
    <property type="molecule type" value="Genomic_DNA"/>
</dbReference>